<keyword evidence="3 6" id="KW-0812">Transmembrane</keyword>
<dbReference type="Proteomes" id="UP000062160">
    <property type="component" value="Unassembled WGS sequence"/>
</dbReference>
<evidence type="ECO:0000256" key="5">
    <source>
        <dbReference type="ARBA" id="ARBA00023136"/>
    </source>
</evidence>
<dbReference type="InterPro" id="IPR050367">
    <property type="entry name" value="APC_superfamily"/>
</dbReference>
<evidence type="ECO:0000313" key="7">
    <source>
        <dbReference type="EMBL" id="GAQ24405.1"/>
    </source>
</evidence>
<comment type="subcellular location">
    <subcellularLocation>
        <location evidence="1">Cell membrane</location>
        <topology evidence="1">Multi-pass membrane protein</topology>
    </subcellularLocation>
</comment>
<keyword evidence="2" id="KW-1003">Cell membrane</keyword>
<feature type="transmembrane region" description="Helical" evidence="6">
    <location>
        <begin position="89"/>
        <end position="110"/>
    </location>
</feature>
<dbReference type="STRING" id="224999.GCA_001485475_00387"/>
<dbReference type="PANTHER" id="PTHR42770">
    <property type="entry name" value="AMINO ACID TRANSPORTER-RELATED"/>
    <property type="match status" value="1"/>
</dbReference>
<proteinExistence type="predicted"/>
<feature type="transmembrane region" description="Helical" evidence="6">
    <location>
        <begin position="223"/>
        <end position="247"/>
    </location>
</feature>
<evidence type="ECO:0000313" key="8">
    <source>
        <dbReference type="Proteomes" id="UP000062160"/>
    </source>
</evidence>
<feature type="transmembrane region" description="Helical" evidence="6">
    <location>
        <begin position="49"/>
        <end position="68"/>
    </location>
</feature>
<evidence type="ECO:0000256" key="4">
    <source>
        <dbReference type="ARBA" id="ARBA00022989"/>
    </source>
</evidence>
<keyword evidence="8" id="KW-1185">Reference proteome</keyword>
<dbReference type="OrthoDB" id="178667at2"/>
<feature type="transmembrane region" description="Helical" evidence="6">
    <location>
        <begin position="412"/>
        <end position="430"/>
    </location>
</feature>
<evidence type="ECO:0000256" key="2">
    <source>
        <dbReference type="ARBA" id="ARBA00022475"/>
    </source>
</evidence>
<reference evidence="7" key="1">
    <citation type="journal article" date="2016" name="Genome Announc.">
        <title>Draft Genome Sequence of the Syntrophic Lactate-Degrading Bacterium Tepidanaerobacter syntrophicus JLT.</title>
        <authorList>
            <person name="Matsuura N."/>
            <person name="Ohashi A."/>
            <person name="Tourlousse D.M."/>
            <person name="Sekiguchi Y."/>
        </authorList>
    </citation>
    <scope>NUCLEOTIDE SEQUENCE [LARGE SCALE GENOMIC DNA]</scope>
    <source>
        <strain evidence="7">JL</strain>
    </source>
</reference>
<dbReference type="AlphaFoldDB" id="A0A0U9HC85"/>
<feature type="transmembrane region" description="Helical" evidence="6">
    <location>
        <begin position="384"/>
        <end position="406"/>
    </location>
</feature>
<dbReference type="InterPro" id="IPR002293">
    <property type="entry name" value="AA/rel_permease1"/>
</dbReference>
<feature type="transmembrane region" description="Helical" evidence="6">
    <location>
        <begin position="318"/>
        <end position="336"/>
    </location>
</feature>
<accession>A0A0U9HC85</accession>
<evidence type="ECO:0000256" key="1">
    <source>
        <dbReference type="ARBA" id="ARBA00004651"/>
    </source>
</evidence>
<gene>
    <name evidence="7" type="ORF">TSYNT_5232</name>
</gene>
<evidence type="ECO:0000256" key="6">
    <source>
        <dbReference type="SAM" id="Phobius"/>
    </source>
</evidence>
<dbReference type="PANTHER" id="PTHR42770:SF7">
    <property type="entry name" value="MEMBRANE PROTEIN"/>
    <property type="match status" value="1"/>
</dbReference>
<feature type="transmembrane region" description="Helical" evidence="6">
    <location>
        <begin position="20"/>
        <end position="43"/>
    </location>
</feature>
<keyword evidence="5 6" id="KW-0472">Membrane</keyword>
<feature type="transmembrane region" description="Helical" evidence="6">
    <location>
        <begin position="342"/>
        <end position="363"/>
    </location>
</feature>
<dbReference type="RefSeq" id="WP_059031475.1">
    <property type="nucleotide sequence ID" value="NZ_BSDN01000001.1"/>
</dbReference>
<dbReference type="Gene3D" id="1.20.1740.10">
    <property type="entry name" value="Amino acid/polyamine transporter I"/>
    <property type="match status" value="1"/>
</dbReference>
<feature type="transmembrane region" description="Helical" evidence="6">
    <location>
        <begin position="153"/>
        <end position="170"/>
    </location>
</feature>
<keyword evidence="4 6" id="KW-1133">Transmembrane helix</keyword>
<organism evidence="7">
    <name type="scientific">Tepidanaerobacter syntrophicus</name>
    <dbReference type="NCBI Taxonomy" id="224999"/>
    <lineage>
        <taxon>Bacteria</taxon>
        <taxon>Bacillati</taxon>
        <taxon>Bacillota</taxon>
        <taxon>Clostridia</taxon>
        <taxon>Thermosediminibacterales</taxon>
        <taxon>Tepidanaerobacteraceae</taxon>
        <taxon>Tepidanaerobacter</taxon>
    </lineage>
</organism>
<feature type="transmembrane region" description="Helical" evidence="6">
    <location>
        <begin position="190"/>
        <end position="211"/>
    </location>
</feature>
<dbReference type="EMBL" id="DF976999">
    <property type="protein sequence ID" value="GAQ24405.1"/>
    <property type="molecule type" value="Genomic_DNA"/>
</dbReference>
<dbReference type="GO" id="GO:0005886">
    <property type="term" value="C:plasma membrane"/>
    <property type="evidence" value="ECO:0007669"/>
    <property type="project" value="UniProtKB-SubCell"/>
</dbReference>
<protein>
    <submittedName>
        <fullName evidence="7">Basic amino acid/polyamine antiporter, APA family</fullName>
    </submittedName>
</protein>
<dbReference type="Pfam" id="PF13520">
    <property type="entry name" value="AA_permease_2"/>
    <property type="match status" value="1"/>
</dbReference>
<sequence>MPELTSTKELKRVLGRKELLSIAIGQTIGAGVFALTGVAIGMTGRSANIAMIIAALFTLAMTVPMIFVSGTIRLRGGFYTQLALLVHEGAAGFFIIIHIIAWCTLSMYAISFADYTLALIPGLNHTLVAFAMLTIFYLINLMGIEAAAKLQNLMAVIMAVALTIFIVYGMPNIQPNFFGEGFMTHGWRGLFSAAALMTWATGGANVVIHLGAEAKNPTKDIPFAIITGTLVIAAFYALMATVAAGVLPVEQVANKPLTLVAQEILPWPLYIFFVVGGAMFALTTTLNSCLGWIPKPILQACVDGWLPRGLGKLNKNKVPYIILTLLYIESLIPIFFKVNISTLGNMAVILNNLFFALVCYSAMNMPKVIPDLWEKSKYHVSYGSLVFFSLLGTASTVAQIGLLLGNLTKAEFIGNIAVAVFATLYSVIMLRSGKVHMEVSYEEA</sequence>
<name>A0A0U9HC85_9FIRM</name>
<dbReference type="GO" id="GO:0022857">
    <property type="term" value="F:transmembrane transporter activity"/>
    <property type="evidence" value="ECO:0007669"/>
    <property type="project" value="InterPro"/>
</dbReference>
<feature type="transmembrane region" description="Helical" evidence="6">
    <location>
        <begin position="122"/>
        <end position="141"/>
    </location>
</feature>
<feature type="transmembrane region" description="Helical" evidence="6">
    <location>
        <begin position="267"/>
        <end position="290"/>
    </location>
</feature>
<evidence type="ECO:0000256" key="3">
    <source>
        <dbReference type="ARBA" id="ARBA00022692"/>
    </source>
</evidence>
<dbReference type="PIRSF" id="PIRSF006060">
    <property type="entry name" value="AA_transporter"/>
    <property type="match status" value="1"/>
</dbReference>